<evidence type="ECO:0000313" key="2">
    <source>
        <dbReference type="Proteomes" id="UP000501076"/>
    </source>
</evidence>
<keyword evidence="1" id="KW-0614">Plasmid</keyword>
<protein>
    <submittedName>
        <fullName evidence="1">DUF327 family protein</fullName>
    </submittedName>
</protein>
<dbReference type="Pfam" id="PF03885">
    <property type="entry name" value="DUF327"/>
    <property type="match status" value="1"/>
</dbReference>
<geneLocation type="plasmid" evidence="2">
    <name>pfdu301a</name>
</geneLocation>
<dbReference type="AlphaFoldDB" id="A0A6M6E4X1"/>
<evidence type="ECO:0000313" key="1">
    <source>
        <dbReference type="EMBL" id="QJX80604.1"/>
    </source>
</evidence>
<sequence length="156" mass="18356">MCLNIKIPNELFLGKIERFVEAKPFKTSEIKEQADKFEEALKTKEIDGTERTETLEQWIQSIEDMKDKLEQDITKDNLDMYKDSVKKFLDYYVNNDLYLKEHTTRDGVYTKRIQVLKAVDDKIDKLTDKLVDSQMGRLEILRQTGNIQGLLFELTV</sequence>
<accession>A0A6M6E4X1</accession>
<dbReference type="EMBL" id="CP045273">
    <property type="protein sequence ID" value="QJX80604.1"/>
    <property type="molecule type" value="Genomic_DNA"/>
</dbReference>
<dbReference type="Proteomes" id="UP000501076">
    <property type="component" value="Plasmid pFDU301A"/>
</dbReference>
<proteinExistence type="predicted"/>
<gene>
    <name evidence="1" type="ORF">FDZ14_31430</name>
</gene>
<dbReference type="InterPro" id="IPR005585">
    <property type="entry name" value="DUF327"/>
</dbReference>
<dbReference type="Gene3D" id="1.20.120.490">
    <property type="entry name" value="Hypothetical protein TM1646-like domain"/>
    <property type="match status" value="1"/>
</dbReference>
<organism evidence="1 2">
    <name type="scientific">Priestia megaterium</name>
    <name type="common">Bacillus megaterium</name>
    <dbReference type="NCBI Taxonomy" id="1404"/>
    <lineage>
        <taxon>Bacteria</taxon>
        <taxon>Bacillati</taxon>
        <taxon>Bacillota</taxon>
        <taxon>Bacilli</taxon>
        <taxon>Bacillales</taxon>
        <taxon>Bacillaceae</taxon>
        <taxon>Priestia</taxon>
    </lineage>
</organism>
<name>A0A6M6E4X1_PRIMG</name>
<dbReference type="SUPFAM" id="SSF158397">
    <property type="entry name" value="TM1646-like"/>
    <property type="match status" value="1"/>
</dbReference>
<dbReference type="InterPro" id="IPR024042">
    <property type="entry name" value="TM1646-like_dom_sf"/>
</dbReference>
<reference evidence="1 2" key="1">
    <citation type="submission" date="2019-10" db="EMBL/GenBank/DDBJ databases">
        <title>Complete genome sequences for adaption low water activity.</title>
        <authorList>
            <person name="Zhao L."/>
            <person name="Zhong J."/>
        </authorList>
    </citation>
    <scope>NUCLEOTIDE SEQUENCE [LARGE SCALE GENOMIC DNA]</scope>
    <source>
        <strain evidence="1 2">FDU301</strain>
        <plasmid evidence="2">pfdu301a</plasmid>
    </source>
</reference>